<accession>A0AAV7NEY4</accession>
<name>A0AAV7NEY4_PLEWA</name>
<keyword evidence="3" id="KW-1185">Reference proteome</keyword>
<comment type="caution">
    <text evidence="2">The sequence shown here is derived from an EMBL/GenBank/DDBJ whole genome shotgun (WGS) entry which is preliminary data.</text>
</comment>
<feature type="compositionally biased region" description="Polar residues" evidence="1">
    <location>
        <begin position="144"/>
        <end position="163"/>
    </location>
</feature>
<dbReference type="AlphaFoldDB" id="A0AAV7NEY4"/>
<evidence type="ECO:0000256" key="1">
    <source>
        <dbReference type="SAM" id="MobiDB-lite"/>
    </source>
</evidence>
<sequence>MVISSSPGKTAPRERSSNKPSLWDNPRHPWLGRERVLSRGVGANGNQLLTGKNRSTLIAASGSAWREKGGRGEQSLVQRRLLLPGAPTLSVAPVSLEVRGAQRPWAAGTLPPVRGVTVGVAVQCTRTRLRWRWRGGKGSDRKTGSSQPGSNSVAQQLSVHPYR</sequence>
<organism evidence="2 3">
    <name type="scientific">Pleurodeles waltl</name>
    <name type="common">Iberian ribbed newt</name>
    <dbReference type="NCBI Taxonomy" id="8319"/>
    <lineage>
        <taxon>Eukaryota</taxon>
        <taxon>Metazoa</taxon>
        <taxon>Chordata</taxon>
        <taxon>Craniata</taxon>
        <taxon>Vertebrata</taxon>
        <taxon>Euteleostomi</taxon>
        <taxon>Amphibia</taxon>
        <taxon>Batrachia</taxon>
        <taxon>Caudata</taxon>
        <taxon>Salamandroidea</taxon>
        <taxon>Salamandridae</taxon>
        <taxon>Pleurodelinae</taxon>
        <taxon>Pleurodeles</taxon>
    </lineage>
</organism>
<protein>
    <submittedName>
        <fullName evidence="2">Uncharacterized protein</fullName>
    </submittedName>
</protein>
<feature type="region of interest" description="Disordered" evidence="1">
    <location>
        <begin position="133"/>
        <end position="163"/>
    </location>
</feature>
<feature type="region of interest" description="Disordered" evidence="1">
    <location>
        <begin position="1"/>
        <end position="28"/>
    </location>
</feature>
<reference evidence="2" key="1">
    <citation type="journal article" date="2022" name="bioRxiv">
        <title>Sequencing and chromosome-scale assembly of the giantPleurodeles waltlgenome.</title>
        <authorList>
            <person name="Brown T."/>
            <person name="Elewa A."/>
            <person name="Iarovenko S."/>
            <person name="Subramanian E."/>
            <person name="Araus A.J."/>
            <person name="Petzold A."/>
            <person name="Susuki M."/>
            <person name="Suzuki K.-i.T."/>
            <person name="Hayashi T."/>
            <person name="Toyoda A."/>
            <person name="Oliveira C."/>
            <person name="Osipova E."/>
            <person name="Leigh N.D."/>
            <person name="Simon A."/>
            <person name="Yun M.H."/>
        </authorList>
    </citation>
    <scope>NUCLEOTIDE SEQUENCE</scope>
    <source>
        <strain evidence="2">20211129_DDA</strain>
        <tissue evidence="2">Liver</tissue>
    </source>
</reference>
<dbReference type="EMBL" id="JANPWB010000012">
    <property type="protein sequence ID" value="KAJ1114029.1"/>
    <property type="molecule type" value="Genomic_DNA"/>
</dbReference>
<evidence type="ECO:0000313" key="2">
    <source>
        <dbReference type="EMBL" id="KAJ1114029.1"/>
    </source>
</evidence>
<gene>
    <name evidence="2" type="ORF">NDU88_002268</name>
</gene>
<proteinExistence type="predicted"/>
<evidence type="ECO:0000313" key="3">
    <source>
        <dbReference type="Proteomes" id="UP001066276"/>
    </source>
</evidence>
<dbReference type="Proteomes" id="UP001066276">
    <property type="component" value="Chromosome 8"/>
</dbReference>